<dbReference type="GO" id="GO:0005975">
    <property type="term" value="P:carbohydrate metabolic process"/>
    <property type="evidence" value="ECO:0007669"/>
    <property type="project" value="InterPro"/>
</dbReference>
<dbReference type="EMBL" id="MU032350">
    <property type="protein sequence ID" value="KAF3762690.1"/>
    <property type="molecule type" value="Genomic_DNA"/>
</dbReference>
<evidence type="ECO:0000259" key="3">
    <source>
        <dbReference type="Pfam" id="PF03633"/>
    </source>
</evidence>
<evidence type="ECO:0000256" key="2">
    <source>
        <dbReference type="SAM" id="SignalP"/>
    </source>
</evidence>
<evidence type="ECO:0000313" key="5">
    <source>
        <dbReference type="EMBL" id="KAF3762690.1"/>
    </source>
</evidence>
<dbReference type="Gene3D" id="1.50.10.10">
    <property type="match status" value="1"/>
</dbReference>
<dbReference type="Pfam" id="PF22422">
    <property type="entry name" value="MGH1-like_GH"/>
    <property type="match status" value="1"/>
</dbReference>
<feature type="signal peptide" evidence="2">
    <location>
        <begin position="1"/>
        <end position="19"/>
    </location>
</feature>
<dbReference type="Gene3D" id="2.60.120.260">
    <property type="entry name" value="Galactose-binding domain-like"/>
    <property type="match status" value="1"/>
</dbReference>
<dbReference type="RefSeq" id="XP_040773669.1">
    <property type="nucleotide sequence ID" value="XM_040925561.1"/>
</dbReference>
<dbReference type="InterPro" id="IPR054491">
    <property type="entry name" value="MGH1-like_GH"/>
</dbReference>
<dbReference type="OrthoDB" id="5382128at2759"/>
<feature type="region of interest" description="Disordered" evidence="1">
    <location>
        <begin position="692"/>
        <end position="711"/>
    </location>
</feature>
<dbReference type="AlphaFoldDB" id="A0A9P4XY62"/>
<keyword evidence="6" id="KW-1185">Reference proteome</keyword>
<dbReference type="GeneID" id="63842690"/>
<feature type="domain" description="Mannosylglycerate hydrolase MGH1-like glycoside hydrolase" evidence="4">
    <location>
        <begin position="107"/>
        <end position="453"/>
    </location>
</feature>
<dbReference type="GO" id="GO:0003824">
    <property type="term" value="F:catalytic activity"/>
    <property type="evidence" value="ECO:0007669"/>
    <property type="project" value="UniProtKB-ARBA"/>
</dbReference>
<gene>
    <name evidence="5" type="ORF">M406DRAFT_72671</name>
</gene>
<feature type="domain" description="Glycoside hydrolase family 65 C-terminal" evidence="3">
    <location>
        <begin position="471"/>
        <end position="519"/>
    </location>
</feature>
<evidence type="ECO:0000256" key="1">
    <source>
        <dbReference type="SAM" id="MobiDB-lite"/>
    </source>
</evidence>
<protein>
    <submittedName>
        <fullName evidence="5">Uncharacterized protein</fullName>
    </submittedName>
</protein>
<dbReference type="Proteomes" id="UP000803844">
    <property type="component" value="Unassembled WGS sequence"/>
</dbReference>
<feature type="chain" id="PRO_5040218682" evidence="2">
    <location>
        <begin position="20"/>
        <end position="865"/>
    </location>
</feature>
<keyword evidence="2" id="KW-0732">Signal</keyword>
<dbReference type="Pfam" id="PF03633">
    <property type="entry name" value="Glyco_hydro_65C"/>
    <property type="match status" value="1"/>
</dbReference>
<name>A0A9P4XY62_CRYP1</name>
<organism evidence="5 6">
    <name type="scientific">Cryphonectria parasitica (strain ATCC 38755 / EP155)</name>
    <dbReference type="NCBI Taxonomy" id="660469"/>
    <lineage>
        <taxon>Eukaryota</taxon>
        <taxon>Fungi</taxon>
        <taxon>Dikarya</taxon>
        <taxon>Ascomycota</taxon>
        <taxon>Pezizomycotina</taxon>
        <taxon>Sordariomycetes</taxon>
        <taxon>Sordariomycetidae</taxon>
        <taxon>Diaporthales</taxon>
        <taxon>Cryphonectriaceae</taxon>
        <taxon>Cryphonectria-Endothia species complex</taxon>
        <taxon>Cryphonectria</taxon>
    </lineage>
</organism>
<accession>A0A9P4XY62</accession>
<dbReference type="InterPro" id="IPR005194">
    <property type="entry name" value="Glyco_hydro_65_C"/>
</dbReference>
<evidence type="ECO:0000259" key="4">
    <source>
        <dbReference type="Pfam" id="PF22422"/>
    </source>
</evidence>
<dbReference type="InterPro" id="IPR012341">
    <property type="entry name" value="6hp_glycosidase-like_sf"/>
</dbReference>
<dbReference type="InterPro" id="IPR008928">
    <property type="entry name" value="6-hairpin_glycosidase_sf"/>
</dbReference>
<reference evidence="5" key="1">
    <citation type="journal article" date="2020" name="Phytopathology">
        <title>Genome sequence of the chestnut blight fungus Cryphonectria parasitica EP155: A fundamental resource for an archetypical invasive plant pathogen.</title>
        <authorList>
            <person name="Crouch J.A."/>
            <person name="Dawe A."/>
            <person name="Aerts A."/>
            <person name="Barry K."/>
            <person name="Churchill A.C.L."/>
            <person name="Grimwood J."/>
            <person name="Hillman B."/>
            <person name="Milgroom M.G."/>
            <person name="Pangilinan J."/>
            <person name="Smith M."/>
            <person name="Salamov A."/>
            <person name="Schmutz J."/>
            <person name="Yadav J."/>
            <person name="Grigoriev I.V."/>
            <person name="Nuss D."/>
        </authorList>
    </citation>
    <scope>NUCLEOTIDE SEQUENCE</scope>
    <source>
        <strain evidence="5">EP155</strain>
    </source>
</reference>
<sequence>MKLQSLAVSLVAGLALVEAQNERPYPPTDAYLQTTSFLDHESYLDGLDDHQWYLDNIPFIDVPEPSIQDVYYYRASVIKRHIKWAHEGHGWVVTEFIHPVSWASKFQTIPDSAPHHVVELRWLRDTNYIKNLIEEYTRGGVEKLSGISYTHYMQRAILEHAQATGHVSFLVGQLDGMIESYNLWNSTRDNTTGLYHRTPLSDAQEYSLPGFLVGGPGGGPMQVWNDFGLSSSMGGGNDYDLIWLGPETYRPSFNAYMVANAWAIGQVAELAGHSALAQTWTDYGNDLYSKMENLMYSAELNFWIDVVEGTNLRCEGRELIGYFPYRFGIGTNQTYIDGLAAGLDTEHFLTDFGPTTLEQTSPYYTALKNTTYCCLWQGQSWPFSTSVYLGTLARIARDGLSSTITPALFYQELSKYTRTNYKDGKPYTAESHYPTIDMWSGDTTNHSENYLHSTYIDNIFTNLIGLVPDLGDNLILQPLIPSNWSYFAVESLPYHGTLLSLIWDQYGSHYANVSAGLSIYSNGTLFYHQSNLSAIVNATLPFNTTEAAQTLAGQPEWQNILANPNSPYGLPNVTADWNLIPNGDTGPYPPWKMNDGLLWYDTTPDNRWTNNQSEFPYSTITITLPRARNMTSISLAIFADVERGGVADCPAGIRVTDGRTGNVVAFENPWTDCVPNALNTVFFSDLGSNTSSSDNVSTVSNSSSSSSSSSTGFFVETDLLEVTLSDKLRYTTAVSEIQIWVEPTTGPRYEAEDGVIGTFIGAFEGTPKGLNGTIENGGVSLGTGGWVELANVRTPDDEDSGQTSLTVVGGGSGSVQVQLNWLSNQTVTFSGDGKQTLMVDMLKGGNVVTIFQVDGTPWIDAIVVE</sequence>
<evidence type="ECO:0000313" key="6">
    <source>
        <dbReference type="Proteomes" id="UP000803844"/>
    </source>
</evidence>
<dbReference type="SUPFAM" id="SSF48208">
    <property type="entry name" value="Six-hairpin glycosidases"/>
    <property type="match status" value="1"/>
</dbReference>
<proteinExistence type="predicted"/>
<comment type="caution">
    <text evidence="5">The sequence shown here is derived from an EMBL/GenBank/DDBJ whole genome shotgun (WGS) entry which is preliminary data.</text>
</comment>